<protein>
    <submittedName>
        <fullName evidence="1">Uncharacterized protein</fullName>
    </submittedName>
</protein>
<evidence type="ECO:0000313" key="1">
    <source>
        <dbReference type="EMBL" id="SNR73518.1"/>
    </source>
</evidence>
<evidence type="ECO:0000313" key="2">
    <source>
        <dbReference type="Proteomes" id="UP000198305"/>
    </source>
</evidence>
<reference evidence="2" key="1">
    <citation type="submission" date="2017-06" db="EMBL/GenBank/DDBJ databases">
        <authorList>
            <person name="Varghese N."/>
            <person name="Submissions S."/>
        </authorList>
    </citation>
    <scope>NUCLEOTIDE SEQUENCE [LARGE SCALE GENOMIC DNA]</scope>
    <source>
        <strain evidence="2">Ca-68</strain>
    </source>
</reference>
<sequence length="75" mass="8307">MYSDPSKIRDKVVKIRLNASEAQLIEALVNYTGEEAAPMCREMLLEQARHVLFGGMNSMQGRGGNEVHEKSLSVA</sequence>
<name>A0A238YRS5_9PROT</name>
<dbReference type="AlphaFoldDB" id="A0A238YRS5"/>
<keyword evidence="2" id="KW-1185">Reference proteome</keyword>
<dbReference type="EMBL" id="FZOA01000003">
    <property type="protein sequence ID" value="SNR73518.1"/>
    <property type="molecule type" value="Genomic_DNA"/>
</dbReference>
<dbReference type="Proteomes" id="UP000198305">
    <property type="component" value="Unassembled WGS sequence"/>
</dbReference>
<accession>A0A238YRS5</accession>
<organism evidence="1 2">
    <name type="scientific">Methylobacillus rhizosphaerae</name>
    <dbReference type="NCBI Taxonomy" id="551994"/>
    <lineage>
        <taxon>Bacteria</taxon>
        <taxon>Pseudomonadati</taxon>
        <taxon>Pseudomonadota</taxon>
        <taxon>Betaproteobacteria</taxon>
        <taxon>Nitrosomonadales</taxon>
        <taxon>Methylophilaceae</taxon>
        <taxon>Methylobacillus</taxon>
    </lineage>
</organism>
<dbReference type="OrthoDB" id="8704583at2"/>
<proteinExistence type="predicted"/>
<gene>
    <name evidence="1" type="ORF">SAMN05192560_0761</name>
</gene>
<dbReference type="RefSeq" id="WP_089374909.1">
    <property type="nucleotide sequence ID" value="NZ_FZOA01000003.1"/>
</dbReference>